<dbReference type="RefSeq" id="XP_003246822.1">
    <property type="nucleotide sequence ID" value="XM_003246774.3"/>
</dbReference>
<dbReference type="KEGG" id="api:100573022"/>
<evidence type="ECO:0000313" key="2">
    <source>
        <dbReference type="EnsemblMetazoa" id="XP_003246822.1"/>
    </source>
</evidence>
<feature type="compositionally biased region" description="Basic residues" evidence="1">
    <location>
        <begin position="1"/>
        <end position="12"/>
    </location>
</feature>
<protein>
    <submittedName>
        <fullName evidence="2">Uncharacterized protein</fullName>
    </submittedName>
</protein>
<evidence type="ECO:0000313" key="3">
    <source>
        <dbReference type="Proteomes" id="UP000007819"/>
    </source>
</evidence>
<dbReference type="GeneID" id="100573022"/>
<evidence type="ECO:0000256" key="1">
    <source>
        <dbReference type="SAM" id="MobiDB-lite"/>
    </source>
</evidence>
<reference evidence="3" key="1">
    <citation type="submission" date="2010-06" db="EMBL/GenBank/DDBJ databases">
        <authorList>
            <person name="Jiang H."/>
            <person name="Abraham K."/>
            <person name="Ali S."/>
            <person name="Alsbrooks S.L."/>
            <person name="Anim B.N."/>
            <person name="Anosike U.S."/>
            <person name="Attaway T."/>
            <person name="Bandaranaike D.P."/>
            <person name="Battles P.K."/>
            <person name="Bell S.N."/>
            <person name="Bell A.V."/>
            <person name="Beltran B."/>
            <person name="Bickham C."/>
            <person name="Bustamante Y."/>
            <person name="Caleb T."/>
            <person name="Canada A."/>
            <person name="Cardenas V."/>
            <person name="Carter K."/>
            <person name="Chacko J."/>
            <person name="Chandrabose M.N."/>
            <person name="Chavez D."/>
            <person name="Chavez A."/>
            <person name="Chen L."/>
            <person name="Chu H.-S."/>
            <person name="Claassen K.J."/>
            <person name="Cockrell R."/>
            <person name="Collins M."/>
            <person name="Cooper J.A."/>
            <person name="Cree A."/>
            <person name="Curry S.M."/>
            <person name="Da Y."/>
            <person name="Dao M.D."/>
            <person name="Das B."/>
            <person name="Davila M.-L."/>
            <person name="Davy-Carroll L."/>
            <person name="Denson S."/>
            <person name="Dinh H."/>
            <person name="Ebong V.E."/>
            <person name="Edwards J.R."/>
            <person name="Egan A."/>
            <person name="El-Daye J."/>
            <person name="Escobedo L."/>
            <person name="Fernandez S."/>
            <person name="Fernando P.R."/>
            <person name="Flagg N."/>
            <person name="Forbes L.D."/>
            <person name="Fowler R.G."/>
            <person name="Fu Q."/>
            <person name="Gabisi R.A."/>
            <person name="Ganer J."/>
            <person name="Garbino Pronczuk A."/>
            <person name="Garcia R.M."/>
            <person name="Garner T."/>
            <person name="Garrett T.E."/>
            <person name="Gonzalez D.A."/>
            <person name="Hamid H."/>
            <person name="Hawkins E.S."/>
            <person name="Hirani K."/>
            <person name="Hogues M.E."/>
            <person name="Hollins B."/>
            <person name="Hsiao C.-H."/>
            <person name="Jabil R."/>
            <person name="James M.L."/>
            <person name="Jhangiani S.N."/>
            <person name="Johnson B."/>
            <person name="Johnson Q."/>
            <person name="Joshi V."/>
            <person name="Kalu J.B."/>
            <person name="Kam C."/>
            <person name="Kashfia A."/>
            <person name="Keebler J."/>
            <person name="Kisamo H."/>
            <person name="Kovar C.L."/>
            <person name="Lago L.A."/>
            <person name="Lai C.-Y."/>
            <person name="Laidlaw J."/>
            <person name="Lara F."/>
            <person name="Le T.-K."/>
            <person name="Lee S.L."/>
            <person name="Legall F.H."/>
            <person name="Lemon S.J."/>
            <person name="Lewis L.R."/>
            <person name="Li B."/>
            <person name="Liu Y."/>
            <person name="Liu Y.-S."/>
            <person name="Lopez J."/>
            <person name="Lozado R.J."/>
            <person name="Lu J."/>
            <person name="Madu R.C."/>
            <person name="Maheshwari M."/>
            <person name="Maheshwari R."/>
            <person name="Malloy K."/>
            <person name="Martinez E."/>
            <person name="Mathew T."/>
            <person name="Mercado I.C."/>
            <person name="Mercado C."/>
            <person name="Meyer B."/>
            <person name="Montgomery K."/>
            <person name="Morgan M.B."/>
            <person name="Munidasa M."/>
            <person name="Nazareth L.V."/>
            <person name="Nelson J."/>
            <person name="Ng B.M."/>
            <person name="Nguyen N.B."/>
            <person name="Nguyen P.Q."/>
            <person name="Nguyen T."/>
            <person name="Obregon M."/>
            <person name="Okwuonu G.O."/>
            <person name="Onwere C.G."/>
            <person name="Orozco G."/>
            <person name="Parra A."/>
            <person name="Patel S."/>
            <person name="Patil S."/>
            <person name="Perez A."/>
            <person name="Perez Y."/>
            <person name="Pham C."/>
            <person name="Primus E.L."/>
            <person name="Pu L.-L."/>
            <person name="Puazo M."/>
            <person name="Qin X."/>
            <person name="Quiroz J.B."/>
            <person name="Reese J."/>
            <person name="Richards S."/>
            <person name="Rives C.M."/>
            <person name="Robberts R."/>
            <person name="Ruiz S.J."/>
            <person name="Ruiz M.J."/>
            <person name="Santibanez J."/>
            <person name="Schneider B.W."/>
            <person name="Sisson I."/>
            <person name="Smith M."/>
            <person name="Sodergren E."/>
            <person name="Song X.-Z."/>
            <person name="Song B.B."/>
            <person name="Summersgill H."/>
            <person name="Thelus R."/>
            <person name="Thornton R.D."/>
            <person name="Trejos Z.Y."/>
            <person name="Usmani K."/>
            <person name="Vattathil S."/>
            <person name="Villasana D."/>
            <person name="Walker D.L."/>
            <person name="Wang S."/>
            <person name="Wang K."/>
            <person name="White C.S."/>
            <person name="Williams A.C."/>
            <person name="Williamson J."/>
            <person name="Wilson K."/>
            <person name="Woghiren I.O."/>
            <person name="Woodworth J.R."/>
            <person name="Worley K.C."/>
            <person name="Wright R.A."/>
            <person name="Wu W."/>
            <person name="Young L."/>
            <person name="Zhang L."/>
            <person name="Zhang J."/>
            <person name="Zhu Y."/>
            <person name="Muzny D.M."/>
            <person name="Weinstock G."/>
            <person name="Gibbs R.A."/>
        </authorList>
    </citation>
    <scope>NUCLEOTIDE SEQUENCE [LARGE SCALE GENOMIC DNA]</scope>
    <source>
        <strain evidence="3">LSR1</strain>
    </source>
</reference>
<feature type="compositionally biased region" description="Pro residues" evidence="1">
    <location>
        <begin position="42"/>
        <end position="57"/>
    </location>
</feature>
<feature type="compositionally biased region" description="Low complexity" evidence="1">
    <location>
        <begin position="13"/>
        <end position="25"/>
    </location>
</feature>
<dbReference type="Proteomes" id="UP000007819">
    <property type="component" value="Chromosome X"/>
</dbReference>
<name>A0A8R1WBU1_ACYPI</name>
<keyword evidence="3" id="KW-1185">Reference proteome</keyword>
<feature type="region of interest" description="Disordered" evidence="1">
    <location>
        <begin position="1"/>
        <end position="72"/>
    </location>
</feature>
<dbReference type="AlphaFoldDB" id="A0A8R1WBU1"/>
<accession>A0A8R1WBU1</accession>
<feature type="compositionally biased region" description="Polar residues" evidence="1">
    <location>
        <begin position="26"/>
        <end position="38"/>
    </location>
</feature>
<dbReference type="EnsemblMetazoa" id="XM_003246774.4">
    <property type="protein sequence ID" value="XP_003246822.1"/>
    <property type="gene ID" value="LOC100573022"/>
</dbReference>
<proteinExistence type="predicted"/>
<sequence>MPRRKGQKKNRKSSNANNNRSSSNSEGTMSLPTPNVTGLPQENPPQELPPQELPPQELPAQELPPIENNPTPKYIYGETYEVYLPIGNGGPSQSLEELRAHPYMEVLQRAMKEGEFLTLEFTEQ</sequence>
<reference evidence="2" key="2">
    <citation type="submission" date="2022-06" db="UniProtKB">
        <authorList>
            <consortium name="EnsemblMetazoa"/>
        </authorList>
    </citation>
    <scope>IDENTIFICATION</scope>
</reference>
<organism evidence="2 3">
    <name type="scientific">Acyrthosiphon pisum</name>
    <name type="common">Pea aphid</name>
    <dbReference type="NCBI Taxonomy" id="7029"/>
    <lineage>
        <taxon>Eukaryota</taxon>
        <taxon>Metazoa</taxon>
        <taxon>Ecdysozoa</taxon>
        <taxon>Arthropoda</taxon>
        <taxon>Hexapoda</taxon>
        <taxon>Insecta</taxon>
        <taxon>Pterygota</taxon>
        <taxon>Neoptera</taxon>
        <taxon>Paraneoptera</taxon>
        <taxon>Hemiptera</taxon>
        <taxon>Sternorrhyncha</taxon>
        <taxon>Aphidomorpha</taxon>
        <taxon>Aphidoidea</taxon>
        <taxon>Aphididae</taxon>
        <taxon>Macrosiphini</taxon>
        <taxon>Acyrthosiphon</taxon>
    </lineage>
</organism>